<evidence type="ECO:0000256" key="6">
    <source>
        <dbReference type="ARBA" id="ARBA00022989"/>
    </source>
</evidence>
<evidence type="ECO:0000313" key="18">
    <source>
        <dbReference type="Proteomes" id="UP000887572"/>
    </source>
</evidence>
<feature type="domain" description="Cadherin" evidence="17">
    <location>
        <begin position="691"/>
        <end position="797"/>
    </location>
</feature>
<feature type="chain" id="PRO_5037759830" evidence="14">
    <location>
        <begin position="26"/>
        <end position="3196"/>
    </location>
</feature>
<evidence type="ECO:0000256" key="4">
    <source>
        <dbReference type="ARBA" id="ARBA00022837"/>
    </source>
</evidence>
<feature type="domain" description="Cadherin" evidence="17">
    <location>
        <begin position="1929"/>
        <end position="2022"/>
    </location>
</feature>
<dbReference type="InterPro" id="IPR020894">
    <property type="entry name" value="Cadherin_CS"/>
</dbReference>
<feature type="domain" description="Cadherin" evidence="17">
    <location>
        <begin position="1698"/>
        <end position="1815"/>
    </location>
</feature>
<feature type="domain" description="Cadherin" evidence="17">
    <location>
        <begin position="1290"/>
        <end position="1392"/>
    </location>
</feature>
<evidence type="ECO:0000256" key="11">
    <source>
        <dbReference type="PROSITE-ProRule" id="PRU00076"/>
    </source>
</evidence>
<keyword evidence="6 13" id="KW-1133">Transmembrane helix</keyword>
<keyword evidence="9" id="KW-0325">Glycoprotein</keyword>
<evidence type="ECO:0000259" key="15">
    <source>
        <dbReference type="PROSITE" id="PS50025"/>
    </source>
</evidence>
<sequence length="3196" mass="356683">MAPSAIVWPTILHWLCALIVSSAEGSKIFPVWSDAPRGWLIVDLVLEGIASAEERLSLSNSTGFGRYFAVEPNSTFLAVGGPLDRFSSSLGEAHGSRLFLVEIEAGREPLLRRVITLQVQVQSSSSPRFPRFISPIYYSFLNASAQLGTILNFSTSPNAPAEFKRIQIILGTRKLASNLTFKMASNGEKFRVQNARDRENEEVHAKISLLQQPLSTDREWHQWLFAEESFPGGSRRIPPVRLHVFVQRPPPPPPPQFVKQFIQLRLRAPVLAHKTLIRVTAKTSRGTPIYRVEPESAPFDVAPLFGDIFAKNRLGTGRYAFRVIAMDSAGQEGECEVEIKTEGNFSSSPPNYLPIRNRRDRANDFVISLREDQPLGMLKQRIPLNVDERVSKMNSESECLRVNENGSLELIEALNFERTPELFQAVQIDGMHKTRLQTIRIDVLDVDEPPAFLNQPRPFLAVVPPLENLPQGFQVFRLEAKDEKGEGSAENVTFRLINTEPPNSFSVDELSGAIRTALRKYSSGSTYKVFVEALDSSGAEERVQNGPTAVGRSVEVAVVEVFAGDRPPQFLRQKYIATVAESLDIGHSVLQLETVSFPSVSEENGLPKGRTKYSLFENGKNSAKFTREAPAFFGIHERTGLVYLRKPLDYDDRTRPRLFHLIGIAEEDGQESSVPVEISVVDVNDNAPQFVQPIFTSSIREDIPIGETILKVDAVDADSGLNSALLYAVDHPQFIINGRGELQRKPGSKALDADQLREGHFLYRFNVSVSDQGSPPLISHAVVHIQTENVNDEGPIFVPTAEYIATVAEDALGGTPVLQVQAVDPDRDQVTYTFVNEGGDESLDNHLFQIDPDTGLIRLRPFVRNDQLLSMDSPYNLTVIARDDGSCCSQRRDVGMRHTAKATVLVGVLDLNNNKPEFPHCADYSRLAMVEEGQYRVNTPPILRVEAIDHDSGRNGQVSYSLYYARTESRKPFLIDPESGELRPSPYFVFDRELKAAEEVTIKATDKGDRPLIGFCQFKVQVGDVNDNAPTFDKPIYETSMGRAARVGTAVLTALAEDRDGPRNAHISYALASDETESGEHLQDHQFFTLPDPELGEIVLSQKLPTEKTRLLFSIIATDNGFPTAQSTAAQVVVRVHEKQQNAPQWQAHPECPPRLTVSEDVQKNTILLRCYAISGEDKSRPISYKLSNGVNPDRNSKQTFREFEEKDPKRADVSWVMVRNMESLDYEQARNYTLTLTATDLISSATSERHFHIDVLDQNDEVPRFMVDRFIGTIDEELTPAEFQDRNGGKPITVVTAEDADSPGKQSEIRYRILDSPSLRATSLFRIDEISGAIFPLEKFDRERTDSFIFDVEARDSSPSSLPGTKLGMPNKDLVKVQIFVADSNDNAPHFLHPLYTVQVLESVEVGIELITVKADDPDSQSTLRYSLYSPSGEKIPFGSRQEYHLELLVSDGRHNVTSGVRVLVLDENDNAPEFERQRYEAVVEEGPTKLPKLLFTAKSMDRDKKETNGRIVYALEGQGVGDHFRIGREDGRVELVSELDRDPPNGVPFWRFMVQAVDRDGQGLVGYADVQVQVLDRNDNSPRFPGEMFGFVDEEREPEAFVTTVDAVDQDDPQTGNAQLEYSLLRNKELNGKPIFRIDPRSGKIFAMVRLDREQLAERQFQIQVRATDGGIPQREGFGNVSIRLLDVNDNPPAFEHSEYRVHVPETTPKDAPILTLVAKDPDDEAIDNQFAFSLLDARQEHFYVTSEDNSNDVRDNGHRVGVLRLRKSLDYEDPAQRDNGFLLHVRVFDGRFYASTKVHVQVVDCNDNPPELSFWPPSRLVTPIRATHTLSTIILRQSTSPIHGQRNLRAKIVKFESGSPPTLSPSPMSLPSKMAIFLFVLVALLSPVCGQSSGPSNPYGANVFHRWGGSQQKSTREIMLSVVKNITEDTPGGEILLNFRAEDKSSPTYNLTYRISRETDPKRQFSIDQNGALRIAQPLDREDIPYYALRIEAFDQAGNIGAQYVDIYLQDVNDNAPKLLTHPYPCVFMENTSPEQQPPCEIRAIDPDTEENGPPFNMTLSPDFQFRDYLDVQFDRGGDNGRGSMHVKALREFDREDPDLPDKRFTVPVIVSDRKGKQSEQKVHIIIGDLNDNPMSDGRMEVHVYSYKGQLKKTVIGVPYVEDKDDWDVVDKSFQLVKSENQYFHLQDKQLVIDAELPEGTYELEVKVEDKVRNERAMSFIKVSVRMVPEIAFERHATIRLLVDSSLSPVNDLLDEEAKGLASALVHEEHGEPSRLELFRREMETLTQAFVEVVSLKPDEQLLQRLSTKVVDLRFTARTGDEYLDPVHLHGLAMRNKERLATVLRTRILAVGVDMCKWTTCDNGCRTENRVDNSGVVVQANRTVIVGLNASAVDVCECPAYSPRSECDRTVCYNGGVCHDTRPGTFCECRNAQLTGFRCQGNSRSFDGRGFAWFKPMPACTSLNISLRFMTKQDGVLLYNGPMGDPHLDALNYNDYLLMYIEKGMLHAMLQFNGKEPVDLLVEQMVADGRFHRATLSQQHKKLRLVLDDCTSLEVSSQQQQRPSLSSCMMSRDAPDDDERLNIAAPLQLGGLAPLSGAEDYPNAVREHALGNFVGCTRELVVNNDHYDLYRPIYAEQSFPGCSTFWGVSCAGDSPSSSAEDHPNQLKDSSPASAYSPAAPFTSGFCNGHGECFVESMDQQMAKCECEPGWEGERCDRPIDWVEFTSRDSFLKYILQVQPAYQESRMRVLFLPGSTGMGQLASTLGQNQPSAYMKLEINRFTTRGTFDLMPSAIGTNAAPVEMELLEPRLNHSVPYLVDFHRTPSSAQLLVDGQYRLLRELVPDKEGSLFAARTFFAGSQQGQQGFQGCIGKFHYNSFEMGLRLDESAVEGTLNTAGGNELGVAPGGPTSARLQQEEDNRFRRFRLHHQHRQRREPPNPVIVRLDTVKGVVQGCSQLATCDKLGAHFCPLGQICTDTWKGAFCVCPEGNHASLDVNGRLSRCNQREAVASLGISNSAMAMILVSLLLLTLIVMLMVVYTRRQKPPFESVRPEEMKPDSLRPYDVEGGGEADNTRHNLSNLRKPVMPLDTNGLGGGTTKVYPQGGRQIDDGLNAQVNDLETDPNTGPYDELRMYNVEGDTQSTLSLESLDSARVVTGVHGSGGAGGHNSNNSSPNVRWPSNGSAASGGTETSFVR</sequence>
<feature type="compositionally biased region" description="Low complexity" evidence="12">
    <location>
        <begin position="3168"/>
        <end position="3177"/>
    </location>
</feature>
<evidence type="ECO:0000259" key="17">
    <source>
        <dbReference type="PROSITE" id="PS50268"/>
    </source>
</evidence>
<dbReference type="GO" id="GO:0007156">
    <property type="term" value="P:homophilic cell adhesion via plasma membrane adhesion molecules"/>
    <property type="evidence" value="ECO:0007669"/>
    <property type="project" value="InterPro"/>
</dbReference>
<dbReference type="Gene3D" id="2.60.120.200">
    <property type="match status" value="2"/>
</dbReference>
<dbReference type="InterPro" id="IPR013320">
    <property type="entry name" value="ConA-like_dom_sf"/>
</dbReference>
<feature type="domain" description="Cadherin" evidence="17">
    <location>
        <begin position="571"/>
        <end position="690"/>
    </location>
</feature>
<dbReference type="InterPro" id="IPR002126">
    <property type="entry name" value="Cadherin-like_dom"/>
</dbReference>
<dbReference type="PROSITE" id="PS00232">
    <property type="entry name" value="CADHERIN_1"/>
    <property type="match status" value="7"/>
</dbReference>
<protein>
    <submittedName>
        <fullName evidence="19">Uncharacterized protein</fullName>
    </submittedName>
</protein>
<accession>A0A914HI05</accession>
<dbReference type="SMART" id="SM00112">
    <property type="entry name" value="CA"/>
    <property type="match status" value="13"/>
</dbReference>
<dbReference type="InterPro" id="IPR056370">
    <property type="entry name" value="Shg-like_Ig-like"/>
</dbReference>
<feature type="domain" description="Cadherin" evidence="17">
    <location>
        <begin position="2023"/>
        <end position="2139"/>
    </location>
</feature>
<dbReference type="PRINTS" id="PR00205">
    <property type="entry name" value="CADHERIN"/>
</dbReference>
<dbReference type="PROSITE" id="PS50268">
    <property type="entry name" value="CADHERIN_2"/>
    <property type="match status" value="14"/>
</dbReference>
<evidence type="ECO:0000256" key="7">
    <source>
        <dbReference type="ARBA" id="ARBA00023136"/>
    </source>
</evidence>
<evidence type="ECO:0000256" key="14">
    <source>
        <dbReference type="SAM" id="SignalP"/>
    </source>
</evidence>
<evidence type="ECO:0000256" key="13">
    <source>
        <dbReference type="SAM" id="Phobius"/>
    </source>
</evidence>
<feature type="domain" description="Cadherin" evidence="17">
    <location>
        <begin position="942"/>
        <end position="1032"/>
    </location>
</feature>
<dbReference type="CDD" id="cd00054">
    <property type="entry name" value="EGF_CA"/>
    <property type="match status" value="1"/>
</dbReference>
<evidence type="ECO:0000313" key="19">
    <source>
        <dbReference type="WBParaSite" id="Gr19_v10_g17339.t1"/>
    </source>
</evidence>
<dbReference type="Pfam" id="PF02210">
    <property type="entry name" value="Laminin_G_2"/>
    <property type="match status" value="1"/>
</dbReference>
<keyword evidence="18" id="KW-1185">Reference proteome</keyword>
<dbReference type="PROSITE" id="PS01186">
    <property type="entry name" value="EGF_2"/>
    <property type="match status" value="1"/>
</dbReference>
<evidence type="ECO:0000256" key="1">
    <source>
        <dbReference type="ARBA" id="ARBA00004651"/>
    </source>
</evidence>
<dbReference type="PANTHER" id="PTHR24026">
    <property type="entry name" value="FAT ATYPICAL CADHERIN-RELATED"/>
    <property type="match status" value="1"/>
</dbReference>
<keyword evidence="8 11" id="KW-1015">Disulfide bond</keyword>
<dbReference type="Gene3D" id="2.10.25.10">
    <property type="entry name" value="Laminin"/>
    <property type="match status" value="1"/>
</dbReference>
<dbReference type="Pfam" id="PF24811">
    <property type="entry name" value="Ig_Shg"/>
    <property type="match status" value="1"/>
</dbReference>
<feature type="region of interest" description="Disordered" evidence="12">
    <location>
        <begin position="3158"/>
        <end position="3196"/>
    </location>
</feature>
<dbReference type="SMART" id="SM00282">
    <property type="entry name" value="LamG"/>
    <property type="match status" value="2"/>
</dbReference>
<evidence type="ECO:0000256" key="9">
    <source>
        <dbReference type="ARBA" id="ARBA00023180"/>
    </source>
</evidence>
<feature type="compositionally biased region" description="Basic and acidic residues" evidence="12">
    <location>
        <begin position="3051"/>
        <end position="3065"/>
    </location>
</feature>
<keyword evidence="14" id="KW-0732">Signal</keyword>
<feature type="domain" description="Cadherin" evidence="17">
    <location>
        <begin position="1594"/>
        <end position="1697"/>
    </location>
</feature>
<dbReference type="SMART" id="SM00181">
    <property type="entry name" value="EGF"/>
    <property type="match status" value="3"/>
</dbReference>
<keyword evidence="5" id="KW-0130">Cell adhesion</keyword>
<evidence type="ECO:0000256" key="5">
    <source>
        <dbReference type="ARBA" id="ARBA00022889"/>
    </source>
</evidence>
<dbReference type="PROSITE" id="PS50026">
    <property type="entry name" value="EGF_3"/>
    <property type="match status" value="2"/>
</dbReference>
<dbReference type="Pfam" id="PF00028">
    <property type="entry name" value="Cadherin"/>
    <property type="match status" value="6"/>
</dbReference>
<comment type="subcellular location">
    <subcellularLocation>
        <location evidence="1">Cell membrane</location>
        <topology evidence="1">Multi-pass membrane protein</topology>
    </subcellularLocation>
</comment>
<evidence type="ECO:0000256" key="2">
    <source>
        <dbReference type="ARBA" id="ARBA00022692"/>
    </source>
</evidence>
<dbReference type="WBParaSite" id="Gr19_v10_g17339.t1">
    <property type="protein sequence ID" value="Gr19_v10_g17339.t1"/>
    <property type="gene ID" value="Gr19_v10_g17339"/>
</dbReference>
<feature type="transmembrane region" description="Helical" evidence="13">
    <location>
        <begin position="3019"/>
        <end position="3040"/>
    </location>
</feature>
<dbReference type="InterPro" id="IPR015919">
    <property type="entry name" value="Cadherin-like_sf"/>
</dbReference>
<keyword evidence="4 10" id="KW-0106">Calcium</keyword>
<feature type="domain" description="Cadherin" evidence="17">
    <location>
        <begin position="1477"/>
        <end position="1586"/>
    </location>
</feature>
<feature type="disulfide bond" evidence="11">
    <location>
        <begin position="2709"/>
        <end position="2718"/>
    </location>
</feature>
<keyword evidence="11" id="KW-0245">EGF-like domain</keyword>
<feature type="region of interest" description="Disordered" evidence="12">
    <location>
        <begin position="3050"/>
        <end position="3078"/>
    </location>
</feature>
<name>A0A914HI05_GLORO</name>
<dbReference type="GO" id="GO:0009887">
    <property type="term" value="P:animal organ morphogenesis"/>
    <property type="evidence" value="ECO:0007669"/>
    <property type="project" value="UniProtKB-ARBA"/>
</dbReference>
<dbReference type="PROSITE" id="PS50025">
    <property type="entry name" value="LAM_G_DOMAIN"/>
    <property type="match status" value="1"/>
</dbReference>
<dbReference type="PANTHER" id="PTHR24026:SF136">
    <property type="entry name" value="PROTOCADHERIN-23"/>
    <property type="match status" value="1"/>
</dbReference>
<comment type="caution">
    <text evidence="11">Lacks conserved residue(s) required for the propagation of feature annotation.</text>
</comment>
<dbReference type="Pfam" id="PF24613">
    <property type="entry name" value="EGF_Hmr-1"/>
    <property type="match status" value="1"/>
</dbReference>
<feature type="domain" description="Cadherin" evidence="17">
    <location>
        <begin position="799"/>
        <end position="918"/>
    </location>
</feature>
<feature type="domain" description="Cadherin" evidence="17">
    <location>
        <begin position="467"/>
        <end position="570"/>
    </location>
</feature>
<dbReference type="CDD" id="cd00110">
    <property type="entry name" value="LamG"/>
    <property type="match status" value="1"/>
</dbReference>
<feature type="compositionally biased region" description="Polar residues" evidence="12">
    <location>
        <begin position="3179"/>
        <end position="3196"/>
    </location>
</feature>
<dbReference type="FunFam" id="2.60.40.60:FF:000092">
    <property type="entry name" value="Protocadherin 8"/>
    <property type="match status" value="2"/>
</dbReference>
<dbReference type="Proteomes" id="UP000887572">
    <property type="component" value="Unplaced"/>
</dbReference>
<feature type="signal peptide" evidence="14">
    <location>
        <begin position="1"/>
        <end position="25"/>
    </location>
</feature>
<feature type="compositionally biased region" description="Basic and acidic residues" evidence="12">
    <location>
        <begin position="1195"/>
        <end position="1206"/>
    </location>
</feature>
<dbReference type="InterPro" id="IPR000742">
    <property type="entry name" value="EGF"/>
</dbReference>
<dbReference type="GO" id="GO:0005509">
    <property type="term" value="F:calcium ion binding"/>
    <property type="evidence" value="ECO:0007669"/>
    <property type="project" value="UniProtKB-UniRule"/>
</dbReference>
<dbReference type="SUPFAM" id="SSF49899">
    <property type="entry name" value="Concanavalin A-like lectins/glucanases"/>
    <property type="match status" value="2"/>
</dbReference>
<evidence type="ECO:0000259" key="16">
    <source>
        <dbReference type="PROSITE" id="PS50026"/>
    </source>
</evidence>
<feature type="region of interest" description="Disordered" evidence="12">
    <location>
        <begin position="1185"/>
        <end position="1206"/>
    </location>
</feature>
<keyword evidence="2 13" id="KW-0812">Transmembrane</keyword>
<feature type="domain" description="Laminin G" evidence="15">
    <location>
        <begin position="2444"/>
        <end position="2653"/>
    </location>
</feature>
<evidence type="ECO:0000256" key="10">
    <source>
        <dbReference type="PROSITE-ProRule" id="PRU00043"/>
    </source>
</evidence>
<proteinExistence type="predicted"/>
<feature type="domain" description="Cadherin" evidence="17">
    <location>
        <begin position="1150"/>
        <end position="1266"/>
    </location>
</feature>
<dbReference type="InterPro" id="IPR056448">
    <property type="entry name" value="EGF_Hmr-1"/>
</dbReference>
<reference evidence="19" key="1">
    <citation type="submission" date="2022-11" db="UniProtKB">
        <authorList>
            <consortium name="WormBaseParasite"/>
        </authorList>
    </citation>
    <scope>IDENTIFICATION</scope>
</reference>
<keyword evidence="7 13" id="KW-0472">Membrane</keyword>
<dbReference type="SUPFAM" id="SSF49313">
    <property type="entry name" value="Cadherin-like"/>
    <property type="match status" value="14"/>
</dbReference>
<feature type="domain" description="EGF-like" evidence="16">
    <location>
        <begin position="2406"/>
        <end position="2443"/>
    </location>
</feature>
<keyword evidence="3" id="KW-0677">Repeat</keyword>
<dbReference type="Pfam" id="PF23106">
    <property type="entry name" value="EGF_Teneurin"/>
    <property type="match status" value="1"/>
</dbReference>
<evidence type="ECO:0000256" key="3">
    <source>
        <dbReference type="ARBA" id="ARBA00022737"/>
    </source>
</evidence>
<organism evidence="18 19">
    <name type="scientific">Globodera rostochiensis</name>
    <name type="common">Golden nematode worm</name>
    <name type="synonym">Heterodera rostochiensis</name>
    <dbReference type="NCBI Taxonomy" id="31243"/>
    <lineage>
        <taxon>Eukaryota</taxon>
        <taxon>Metazoa</taxon>
        <taxon>Ecdysozoa</taxon>
        <taxon>Nematoda</taxon>
        <taxon>Chromadorea</taxon>
        <taxon>Rhabditida</taxon>
        <taxon>Tylenchina</taxon>
        <taxon>Tylenchomorpha</taxon>
        <taxon>Tylenchoidea</taxon>
        <taxon>Heteroderidae</taxon>
        <taxon>Heteroderinae</taxon>
        <taxon>Globodera</taxon>
    </lineage>
</organism>
<evidence type="ECO:0000256" key="8">
    <source>
        <dbReference type="ARBA" id="ARBA00023157"/>
    </source>
</evidence>
<dbReference type="GO" id="GO:0005886">
    <property type="term" value="C:plasma membrane"/>
    <property type="evidence" value="ECO:0007669"/>
    <property type="project" value="UniProtKB-SubCell"/>
</dbReference>
<dbReference type="CDD" id="cd11304">
    <property type="entry name" value="Cadherin_repeat"/>
    <property type="match status" value="13"/>
</dbReference>
<dbReference type="InterPro" id="IPR001791">
    <property type="entry name" value="Laminin_G"/>
</dbReference>
<dbReference type="CDD" id="cd00055">
    <property type="entry name" value="EGF_Lam"/>
    <property type="match status" value="1"/>
</dbReference>
<dbReference type="InterPro" id="IPR002049">
    <property type="entry name" value="LE_dom"/>
</dbReference>
<dbReference type="Gene3D" id="4.10.900.10">
    <property type="entry name" value="TCF3-CBD (Catenin binding domain)"/>
    <property type="match status" value="1"/>
</dbReference>
<dbReference type="PROSITE" id="PS00022">
    <property type="entry name" value="EGF_1"/>
    <property type="match status" value="1"/>
</dbReference>
<dbReference type="Gene3D" id="2.60.40.60">
    <property type="entry name" value="Cadherins"/>
    <property type="match status" value="14"/>
</dbReference>
<dbReference type="InterPro" id="IPR027397">
    <property type="entry name" value="Catenin-bd_sf"/>
</dbReference>
<feature type="domain" description="Cadherin" evidence="17">
    <location>
        <begin position="1393"/>
        <end position="1476"/>
    </location>
</feature>
<dbReference type="SUPFAM" id="SSF57196">
    <property type="entry name" value="EGF/Laminin"/>
    <property type="match status" value="1"/>
</dbReference>
<feature type="domain" description="Cadherin" evidence="17">
    <location>
        <begin position="1033"/>
        <end position="1146"/>
    </location>
</feature>
<feature type="domain" description="EGF-like" evidence="16">
    <location>
        <begin position="2681"/>
        <end position="2719"/>
    </location>
</feature>
<evidence type="ECO:0000256" key="12">
    <source>
        <dbReference type="SAM" id="MobiDB-lite"/>
    </source>
</evidence>